<reference evidence="2" key="1">
    <citation type="submission" date="2021-09" db="EMBL/GenBank/DDBJ databases">
        <authorList>
            <consortium name="AG Swart"/>
            <person name="Singh M."/>
            <person name="Singh A."/>
            <person name="Seah K."/>
            <person name="Emmerich C."/>
        </authorList>
    </citation>
    <scope>NUCLEOTIDE SEQUENCE</scope>
    <source>
        <strain evidence="2">ATCC30299</strain>
    </source>
</reference>
<keyword evidence="1" id="KW-1133">Transmembrane helix</keyword>
<organism evidence="2 3">
    <name type="scientific">Blepharisma stoltei</name>
    <dbReference type="NCBI Taxonomy" id="1481888"/>
    <lineage>
        <taxon>Eukaryota</taxon>
        <taxon>Sar</taxon>
        <taxon>Alveolata</taxon>
        <taxon>Ciliophora</taxon>
        <taxon>Postciliodesmatophora</taxon>
        <taxon>Heterotrichea</taxon>
        <taxon>Heterotrichida</taxon>
        <taxon>Blepharismidae</taxon>
        <taxon>Blepharisma</taxon>
    </lineage>
</organism>
<dbReference type="Pfam" id="PF05608">
    <property type="entry name" value="RTE1"/>
    <property type="match status" value="1"/>
</dbReference>
<evidence type="ECO:0000256" key="1">
    <source>
        <dbReference type="SAM" id="Phobius"/>
    </source>
</evidence>
<name>A0AAU9J3N8_9CILI</name>
<protein>
    <recommendedName>
        <fullName evidence="4">Transmembrane protein 222</fullName>
    </recommendedName>
</protein>
<accession>A0AAU9J3N8</accession>
<dbReference type="PANTHER" id="PTHR20921">
    <property type="entry name" value="TRANSMEMBRANE PROTEIN 222"/>
    <property type="match status" value="1"/>
</dbReference>
<dbReference type="EMBL" id="CAJZBQ010000027">
    <property type="protein sequence ID" value="CAG9320856.1"/>
    <property type="molecule type" value="Genomic_DNA"/>
</dbReference>
<evidence type="ECO:0000313" key="2">
    <source>
        <dbReference type="EMBL" id="CAG9320856.1"/>
    </source>
</evidence>
<dbReference type="AlphaFoldDB" id="A0AAU9J3N8"/>
<comment type="caution">
    <text evidence="2">The sequence shown here is derived from an EMBL/GenBank/DDBJ whole genome shotgun (WGS) entry which is preliminary data.</text>
</comment>
<evidence type="ECO:0008006" key="4">
    <source>
        <dbReference type="Google" id="ProtNLM"/>
    </source>
</evidence>
<sequence>MKPTYLQQTDENLKEKFDFKRQRFPYSVVWTPLPLITALIPFIGHTGICSSEGVIHDFSGPYTVSVDDMAFGNPTKYVPLECESKKSWDEAVDKGDGEYSQRMHNLCCDNCHSHVAYVLNQINFEGGGWNMISIWWLCIRKSHYVGISGFIKTYAGFAVVIILIMVLRMVLS</sequence>
<evidence type="ECO:0000313" key="3">
    <source>
        <dbReference type="Proteomes" id="UP001162131"/>
    </source>
</evidence>
<keyword evidence="1" id="KW-0812">Transmembrane</keyword>
<keyword evidence="3" id="KW-1185">Reference proteome</keyword>
<keyword evidence="1" id="KW-0472">Membrane</keyword>
<proteinExistence type="predicted"/>
<feature type="transmembrane region" description="Helical" evidence="1">
    <location>
        <begin position="150"/>
        <end position="171"/>
    </location>
</feature>
<dbReference type="Proteomes" id="UP001162131">
    <property type="component" value="Unassembled WGS sequence"/>
</dbReference>
<dbReference type="PANTHER" id="PTHR20921:SF0">
    <property type="entry name" value="TRANSMEMBRANE PROTEIN 222"/>
    <property type="match status" value="1"/>
</dbReference>
<dbReference type="InterPro" id="IPR008496">
    <property type="entry name" value="TMEM222/RTE1"/>
</dbReference>
<gene>
    <name evidence="2" type="ORF">BSTOLATCC_MIC27434</name>
</gene>